<keyword evidence="2" id="KW-1185">Reference proteome</keyword>
<organism evidence="1 2">
    <name type="scientific">Lentzea miocenica</name>
    <dbReference type="NCBI Taxonomy" id="3095431"/>
    <lineage>
        <taxon>Bacteria</taxon>
        <taxon>Bacillati</taxon>
        <taxon>Actinomycetota</taxon>
        <taxon>Actinomycetes</taxon>
        <taxon>Pseudonocardiales</taxon>
        <taxon>Pseudonocardiaceae</taxon>
        <taxon>Lentzea</taxon>
    </lineage>
</organism>
<name>A0ABU4T188_9PSEU</name>
<protein>
    <submittedName>
        <fullName evidence="1">Uncharacterized protein</fullName>
    </submittedName>
</protein>
<evidence type="ECO:0000313" key="1">
    <source>
        <dbReference type="EMBL" id="MDX8031922.1"/>
    </source>
</evidence>
<evidence type="ECO:0000313" key="2">
    <source>
        <dbReference type="Proteomes" id="UP001285521"/>
    </source>
</evidence>
<dbReference type="EMBL" id="JAXAVW010000013">
    <property type="protein sequence ID" value="MDX8031922.1"/>
    <property type="molecule type" value="Genomic_DNA"/>
</dbReference>
<accession>A0ABU4T188</accession>
<sequence>MNVEPLVRAIVSAFMFLEHSGADEINPDAAAQGEENIGDELALLNGADRVEFRRVLEEIAASSSDPGYAEFVRGMPLMLWGPDEN</sequence>
<reference evidence="1 2" key="1">
    <citation type="submission" date="2023-11" db="EMBL/GenBank/DDBJ databases">
        <title>Lentzea sokolovensis, sp. nov., Lentzea kristufkii, sp. nov., and Lentzea miocenensis, sp. nov., rare actinobacteria from Sokolov Coal Basin, Miocene lacustrine sediment, Czech Republic.</title>
        <authorList>
            <person name="Lara A."/>
            <person name="Kotroba L."/>
            <person name="Nouioui I."/>
            <person name="Neumann-Schaal M."/>
            <person name="Mast Y."/>
            <person name="Chronakova A."/>
        </authorList>
    </citation>
    <scope>NUCLEOTIDE SEQUENCE [LARGE SCALE GENOMIC DNA]</scope>
    <source>
        <strain evidence="1 2">BCCO 10_0856</strain>
    </source>
</reference>
<proteinExistence type="predicted"/>
<comment type="caution">
    <text evidence="1">The sequence shown here is derived from an EMBL/GenBank/DDBJ whole genome shotgun (WGS) entry which is preliminary data.</text>
</comment>
<dbReference type="Proteomes" id="UP001285521">
    <property type="component" value="Unassembled WGS sequence"/>
</dbReference>
<dbReference type="RefSeq" id="WP_319966975.1">
    <property type="nucleotide sequence ID" value="NZ_JAXAVW010000013.1"/>
</dbReference>
<reference evidence="1 2" key="2">
    <citation type="submission" date="2023-11" db="EMBL/GenBank/DDBJ databases">
        <authorList>
            <person name="Lara A.C."/>
            <person name="Chronakova A."/>
        </authorList>
    </citation>
    <scope>NUCLEOTIDE SEQUENCE [LARGE SCALE GENOMIC DNA]</scope>
    <source>
        <strain evidence="1 2">BCCO 10_0856</strain>
    </source>
</reference>
<gene>
    <name evidence="1" type="ORF">SK803_16985</name>
</gene>